<feature type="transmembrane region" description="Helical" evidence="6">
    <location>
        <begin position="137"/>
        <end position="158"/>
    </location>
</feature>
<evidence type="ECO:0000313" key="8">
    <source>
        <dbReference type="Proteomes" id="UP000469452"/>
    </source>
</evidence>
<accession>A0A6A5ABT7</accession>
<dbReference type="InterPro" id="IPR005016">
    <property type="entry name" value="TDE1/TMS"/>
</dbReference>
<feature type="transmembrane region" description="Helical" evidence="6">
    <location>
        <begin position="35"/>
        <end position="53"/>
    </location>
</feature>
<keyword evidence="3 6" id="KW-0812">Transmembrane</keyword>
<gene>
    <name evidence="7" type="ORF">AaE_009628</name>
</gene>
<dbReference type="VEuPathDB" id="FungiDB:H257_04967"/>
<evidence type="ECO:0000256" key="3">
    <source>
        <dbReference type="ARBA" id="ARBA00022692"/>
    </source>
</evidence>
<evidence type="ECO:0000256" key="6">
    <source>
        <dbReference type="SAM" id="Phobius"/>
    </source>
</evidence>
<reference evidence="7 8" key="1">
    <citation type="submission" date="2019-06" db="EMBL/GenBank/DDBJ databases">
        <title>Genomics analysis of Aphanomyces spp. identifies a new class of oomycete effector associated with host adaptation.</title>
        <authorList>
            <person name="Gaulin E."/>
        </authorList>
    </citation>
    <scope>NUCLEOTIDE SEQUENCE [LARGE SCALE GENOMIC DNA]</scope>
    <source>
        <strain evidence="7 8">E</strain>
    </source>
</reference>
<protein>
    <submittedName>
        <fullName evidence="7">Uncharacterized protein</fullName>
    </submittedName>
</protein>
<feature type="non-terminal residue" evidence="7">
    <location>
        <position position="1"/>
    </location>
</feature>
<evidence type="ECO:0000256" key="1">
    <source>
        <dbReference type="ARBA" id="ARBA00004141"/>
    </source>
</evidence>
<dbReference type="Pfam" id="PF03348">
    <property type="entry name" value="Serinc"/>
    <property type="match status" value="2"/>
</dbReference>
<dbReference type="PANTHER" id="PTHR10383">
    <property type="entry name" value="SERINE INCORPORATOR"/>
    <property type="match status" value="1"/>
</dbReference>
<feature type="transmembrane region" description="Helical" evidence="6">
    <location>
        <begin position="271"/>
        <end position="297"/>
    </location>
</feature>
<evidence type="ECO:0000313" key="7">
    <source>
        <dbReference type="EMBL" id="KAF0726257.1"/>
    </source>
</evidence>
<feature type="transmembrane region" description="Helical" evidence="6">
    <location>
        <begin position="239"/>
        <end position="259"/>
    </location>
</feature>
<keyword evidence="5 6" id="KW-0472">Membrane</keyword>
<comment type="caution">
    <text evidence="7">The sequence shown here is derived from an EMBL/GenBank/DDBJ whole genome shotgun (WGS) entry which is preliminary data.</text>
</comment>
<feature type="transmembrane region" description="Helical" evidence="6">
    <location>
        <begin position="81"/>
        <end position="100"/>
    </location>
</feature>
<evidence type="ECO:0000256" key="5">
    <source>
        <dbReference type="ARBA" id="ARBA00023136"/>
    </source>
</evidence>
<name>A0A6A5ABT7_APHAT</name>
<dbReference type="PANTHER" id="PTHR10383:SF9">
    <property type="entry name" value="SERINE INCORPORATOR, ISOFORM F"/>
    <property type="match status" value="1"/>
</dbReference>
<keyword evidence="4 6" id="KW-1133">Transmembrane helix</keyword>
<organism evidence="7 8">
    <name type="scientific">Aphanomyces astaci</name>
    <name type="common">Crayfish plague agent</name>
    <dbReference type="NCBI Taxonomy" id="112090"/>
    <lineage>
        <taxon>Eukaryota</taxon>
        <taxon>Sar</taxon>
        <taxon>Stramenopiles</taxon>
        <taxon>Oomycota</taxon>
        <taxon>Saprolegniomycetes</taxon>
        <taxon>Saprolegniales</taxon>
        <taxon>Verrucalvaceae</taxon>
        <taxon>Aphanomyces</taxon>
    </lineage>
</organism>
<sequence length="303" mass="33310">SIAFGTALSETVNNHLHNPYTYAVETANIMKRWPFLILFFVNAIAVGILVAYGQETVLAKIPTLQQCDHVQRPHCMGNQTIFRASMAIGVFFLFMMGWSASTESGHNRGCTILALELPLYAGLSIGAFFVPNNVFDGYAWVAAVASGVFIVMQIVILLDCVYDIRDYVLSKIQASPDSLVWPVVYLLLSFSSLVATIVGLVYLPPNDAAAVVTDHSSTCDNDVAVVIADAPPTAPSWQFFFIMFVSSFYMAMVMTNWGVNETQGSDKSNVVSVWVQIVSQWTTSLLFLWSLVAPVVLPHRDFA</sequence>
<dbReference type="GO" id="GO:0016020">
    <property type="term" value="C:membrane"/>
    <property type="evidence" value="ECO:0007669"/>
    <property type="project" value="UniProtKB-SubCell"/>
</dbReference>
<feature type="transmembrane region" description="Helical" evidence="6">
    <location>
        <begin position="179"/>
        <end position="203"/>
    </location>
</feature>
<comment type="similarity">
    <text evidence="2">Belongs to the TDE1 family.</text>
</comment>
<proteinExistence type="inferred from homology"/>
<comment type="subcellular location">
    <subcellularLocation>
        <location evidence="1">Membrane</location>
        <topology evidence="1">Multi-pass membrane protein</topology>
    </subcellularLocation>
</comment>
<dbReference type="EMBL" id="VJMI01015586">
    <property type="protein sequence ID" value="KAF0726257.1"/>
    <property type="molecule type" value="Genomic_DNA"/>
</dbReference>
<evidence type="ECO:0000256" key="2">
    <source>
        <dbReference type="ARBA" id="ARBA00006665"/>
    </source>
</evidence>
<feature type="transmembrane region" description="Helical" evidence="6">
    <location>
        <begin position="112"/>
        <end position="131"/>
    </location>
</feature>
<dbReference type="Proteomes" id="UP000469452">
    <property type="component" value="Unassembled WGS sequence"/>
</dbReference>
<evidence type="ECO:0000256" key="4">
    <source>
        <dbReference type="ARBA" id="ARBA00022989"/>
    </source>
</evidence>
<dbReference type="AlphaFoldDB" id="A0A6A5ABT7"/>